<evidence type="ECO:0000313" key="4">
    <source>
        <dbReference type="Proteomes" id="UP000030361"/>
    </source>
</evidence>
<gene>
    <name evidence="3" type="ORF">PL11_003065</name>
</gene>
<keyword evidence="1" id="KW-0732">Signal</keyword>
<feature type="signal peptide" evidence="1">
    <location>
        <begin position="1"/>
        <end position="23"/>
    </location>
</feature>
<dbReference type="AlphaFoldDB" id="A0A1S6QH72"/>
<name>A0A1S6QH72_9LACO</name>
<accession>A0A1S6QH72</accession>
<feature type="chain" id="PRO_5038510023" evidence="1">
    <location>
        <begin position="24"/>
        <end position="293"/>
    </location>
</feature>
<sequence length="293" mass="33630">MHQFKKVVLVFMLVFGLTISSQAVVNPTPTNAATYVYITRTGKHYFYHRHNRGLNRAKKVFKVRLSTARRRGLTLAKTDYNPHRKTVKRVKRRTVRRAVRRNPTVKKTNYHGKIISLVNGNRPTFTKSDLSTARGPWQYYGNLDGLNRATLAKAMLNERLMPTAEREPLYFNPTGWKNKRTSTGWLYNRCHLIGYQLTGQNNNPRNLITGTRELNDPAMLKYENQIASYLKMNSRHYVRYSVAPDFKGNNLLASGIHMQAKSVGSNDVSFNVYIHNVEPGYTLNYATGTSVKN</sequence>
<reference evidence="3 4" key="1">
    <citation type="journal article" date="2015" name="Genome Announc.">
        <title>Genome Sequence of Lactobacillus curieae CCTCC M 2011381T, a Novel Producer of Gamma-aminobutyric Acid.</title>
        <authorList>
            <person name="Wang Y."/>
            <person name="Wang Y."/>
            <person name="Lang C."/>
            <person name="Wei D."/>
            <person name="Xu P."/>
            <person name="Xie J."/>
        </authorList>
    </citation>
    <scope>NUCLEOTIDE SEQUENCE [LARGE SCALE GENOMIC DNA]</scope>
    <source>
        <strain evidence="3 4">CCTCC M 2011381</strain>
    </source>
</reference>
<dbReference type="Pfam" id="PF13930">
    <property type="entry name" value="Endonuclea_NS_2"/>
    <property type="match status" value="1"/>
</dbReference>
<dbReference type="InterPro" id="IPR044927">
    <property type="entry name" value="Endonuclea_NS_2"/>
</dbReference>
<dbReference type="Proteomes" id="UP000030361">
    <property type="component" value="Chromosome"/>
</dbReference>
<dbReference type="Gene3D" id="3.40.570.10">
    <property type="entry name" value="Extracellular Endonuclease, subunit A"/>
    <property type="match status" value="1"/>
</dbReference>
<evidence type="ECO:0000256" key="1">
    <source>
        <dbReference type="SAM" id="SignalP"/>
    </source>
</evidence>
<dbReference type="EMBL" id="CP018906">
    <property type="protein sequence ID" value="AQW20967.1"/>
    <property type="molecule type" value="Genomic_DNA"/>
</dbReference>
<proteinExistence type="predicted"/>
<evidence type="ECO:0000259" key="2">
    <source>
        <dbReference type="Pfam" id="PF13930"/>
    </source>
</evidence>
<evidence type="ECO:0000313" key="3">
    <source>
        <dbReference type="EMBL" id="AQW20967.1"/>
    </source>
</evidence>
<dbReference type="KEGG" id="lcu:PL11_003065"/>
<feature type="domain" description="Type VII secretion system protein EssD-like" evidence="2">
    <location>
        <begin position="132"/>
        <end position="263"/>
    </location>
</feature>
<organism evidence="3 4">
    <name type="scientific">Lentilactobacillus curieae</name>
    <dbReference type="NCBI Taxonomy" id="1138822"/>
    <lineage>
        <taxon>Bacteria</taxon>
        <taxon>Bacillati</taxon>
        <taxon>Bacillota</taxon>
        <taxon>Bacilli</taxon>
        <taxon>Lactobacillales</taxon>
        <taxon>Lactobacillaceae</taxon>
        <taxon>Lentilactobacillus</taxon>
    </lineage>
</organism>
<keyword evidence="4" id="KW-1185">Reference proteome</keyword>
<protein>
    <submittedName>
        <fullName evidence="3">DNA-entry nuclease</fullName>
    </submittedName>
</protein>
<dbReference type="OrthoDB" id="9783680at2"/>
<dbReference type="eggNOG" id="COG2169">
    <property type="taxonomic scope" value="Bacteria"/>
</dbReference>
<dbReference type="InterPro" id="IPR044929">
    <property type="entry name" value="DNA/RNA_non-sp_Endonuclease_sf"/>
</dbReference>